<name>A0A0C2CQC2_9BILA</name>
<gene>
    <name evidence="1" type="ORF">ANCDUO_17938</name>
</gene>
<dbReference type="EMBL" id="KN744928">
    <property type="protein sequence ID" value="KIH51967.1"/>
    <property type="molecule type" value="Genomic_DNA"/>
</dbReference>
<sequence>LIVEAFLVGHTEIFDYELVFGFKWNWSCFQCQRNHLSLQCRYAEFVLSLTENNPQTQSLFAKEGLLTKLMKLLEDDSYSEEFFCKVLGAISGSVRSHIESFDIFCANSGVKLLSDIVRKAKSGKLAGKAARVLTSIAYTLEDSPSHVKLLTADILSDFLYVLQNFATQRTSELDYIG</sequence>
<dbReference type="Gene3D" id="1.25.10.10">
    <property type="entry name" value="Leucine-rich Repeat Variant"/>
    <property type="match status" value="1"/>
</dbReference>
<proteinExistence type="predicted"/>
<dbReference type="Proteomes" id="UP000054047">
    <property type="component" value="Unassembled WGS sequence"/>
</dbReference>
<dbReference type="GO" id="GO:0000774">
    <property type="term" value="F:adenyl-nucleotide exchange factor activity"/>
    <property type="evidence" value="ECO:0007669"/>
    <property type="project" value="TreeGrafter"/>
</dbReference>
<dbReference type="InterPro" id="IPR050693">
    <property type="entry name" value="Hsp70_NEF-Inhibitors"/>
</dbReference>
<evidence type="ECO:0000313" key="1">
    <source>
        <dbReference type="EMBL" id="KIH51967.1"/>
    </source>
</evidence>
<dbReference type="PANTHER" id="PTHR19316">
    <property type="entry name" value="PROTEIN FOLDING REGULATOR"/>
    <property type="match status" value="1"/>
</dbReference>
<dbReference type="SUPFAM" id="SSF48371">
    <property type="entry name" value="ARM repeat"/>
    <property type="match status" value="1"/>
</dbReference>
<dbReference type="InterPro" id="IPR011989">
    <property type="entry name" value="ARM-like"/>
</dbReference>
<organism evidence="1 2">
    <name type="scientific">Ancylostoma duodenale</name>
    <dbReference type="NCBI Taxonomy" id="51022"/>
    <lineage>
        <taxon>Eukaryota</taxon>
        <taxon>Metazoa</taxon>
        <taxon>Ecdysozoa</taxon>
        <taxon>Nematoda</taxon>
        <taxon>Chromadorea</taxon>
        <taxon>Rhabditida</taxon>
        <taxon>Rhabditina</taxon>
        <taxon>Rhabditomorpha</taxon>
        <taxon>Strongyloidea</taxon>
        <taxon>Ancylostomatidae</taxon>
        <taxon>Ancylostomatinae</taxon>
        <taxon>Ancylostoma</taxon>
    </lineage>
</organism>
<keyword evidence="2" id="KW-1185">Reference proteome</keyword>
<feature type="non-terminal residue" evidence="1">
    <location>
        <position position="1"/>
    </location>
</feature>
<evidence type="ECO:0000313" key="2">
    <source>
        <dbReference type="Proteomes" id="UP000054047"/>
    </source>
</evidence>
<protein>
    <submittedName>
        <fullName evidence="1">Uncharacterized protein</fullName>
    </submittedName>
</protein>
<accession>A0A0C2CQC2</accession>
<reference evidence="1 2" key="1">
    <citation type="submission" date="2013-12" db="EMBL/GenBank/DDBJ databases">
        <title>Draft genome of the parsitic nematode Ancylostoma duodenale.</title>
        <authorList>
            <person name="Mitreva M."/>
        </authorList>
    </citation>
    <scope>NUCLEOTIDE SEQUENCE [LARGE SCALE GENOMIC DNA]</scope>
    <source>
        <strain evidence="1 2">Zhejiang</strain>
    </source>
</reference>
<dbReference type="OrthoDB" id="10250458at2759"/>
<dbReference type="PANTHER" id="PTHR19316:SF18">
    <property type="entry name" value="HSP70-BINDING PROTEIN 1"/>
    <property type="match status" value="1"/>
</dbReference>
<dbReference type="InterPro" id="IPR016024">
    <property type="entry name" value="ARM-type_fold"/>
</dbReference>
<dbReference type="GO" id="GO:0005783">
    <property type="term" value="C:endoplasmic reticulum"/>
    <property type="evidence" value="ECO:0007669"/>
    <property type="project" value="TreeGrafter"/>
</dbReference>
<dbReference type="AlphaFoldDB" id="A0A0C2CQC2"/>